<dbReference type="Proteomes" id="UP000637774">
    <property type="component" value="Unassembled WGS sequence"/>
</dbReference>
<organism evidence="1 2">
    <name type="scientific">Hymenobacter frigidus</name>
    <dbReference type="NCBI Taxonomy" id="1524095"/>
    <lineage>
        <taxon>Bacteria</taxon>
        <taxon>Pseudomonadati</taxon>
        <taxon>Bacteroidota</taxon>
        <taxon>Cytophagia</taxon>
        <taxon>Cytophagales</taxon>
        <taxon>Hymenobacteraceae</taxon>
        <taxon>Hymenobacter</taxon>
    </lineage>
</organism>
<proteinExistence type="predicted"/>
<evidence type="ECO:0000313" key="1">
    <source>
        <dbReference type="EMBL" id="GGH89944.1"/>
    </source>
</evidence>
<accession>A0ABQ2AFP9</accession>
<keyword evidence="2" id="KW-1185">Reference proteome</keyword>
<dbReference type="EMBL" id="BMGY01000047">
    <property type="protein sequence ID" value="GGH89944.1"/>
    <property type="molecule type" value="Genomic_DNA"/>
</dbReference>
<comment type="caution">
    <text evidence="1">The sequence shown here is derived from an EMBL/GenBank/DDBJ whole genome shotgun (WGS) entry which is preliminary data.</text>
</comment>
<protein>
    <submittedName>
        <fullName evidence="1">Uncharacterized protein</fullName>
    </submittedName>
</protein>
<name>A0ABQ2AFP9_9BACT</name>
<gene>
    <name evidence="1" type="ORF">GCM10011495_34700</name>
</gene>
<sequence>MVPRQFCVNVQTGFPKTWDEVMKTLTNDPASQLQQLLNGEIHNRLFRADTIIHLPAKVLMK</sequence>
<reference evidence="2" key="1">
    <citation type="journal article" date="2019" name="Int. J. Syst. Evol. Microbiol.">
        <title>The Global Catalogue of Microorganisms (GCM) 10K type strain sequencing project: providing services to taxonomists for standard genome sequencing and annotation.</title>
        <authorList>
            <consortium name="The Broad Institute Genomics Platform"/>
            <consortium name="The Broad Institute Genome Sequencing Center for Infectious Disease"/>
            <person name="Wu L."/>
            <person name="Ma J."/>
        </authorList>
    </citation>
    <scope>NUCLEOTIDE SEQUENCE [LARGE SCALE GENOMIC DNA]</scope>
    <source>
        <strain evidence="2">CGMCC 1.14966</strain>
    </source>
</reference>
<evidence type="ECO:0000313" key="2">
    <source>
        <dbReference type="Proteomes" id="UP000637774"/>
    </source>
</evidence>